<evidence type="ECO:0000256" key="3">
    <source>
        <dbReference type="ARBA" id="ARBA00022927"/>
    </source>
</evidence>
<dbReference type="EMBL" id="JADCNM010000001">
    <property type="protein sequence ID" value="KAG0500223.1"/>
    <property type="molecule type" value="Genomic_DNA"/>
</dbReference>
<dbReference type="Proteomes" id="UP000639772">
    <property type="component" value="Chromosome 1"/>
</dbReference>
<evidence type="ECO:0000256" key="4">
    <source>
        <dbReference type="ARBA" id="ARBA00023034"/>
    </source>
</evidence>
<dbReference type="SMART" id="SM01100">
    <property type="entry name" value="CRAL_TRIO_N"/>
    <property type="match status" value="1"/>
</dbReference>
<evidence type="ECO:0000313" key="9">
    <source>
        <dbReference type="Proteomes" id="UP000639772"/>
    </source>
</evidence>
<evidence type="ECO:0000256" key="2">
    <source>
        <dbReference type="ARBA" id="ARBA00004395"/>
    </source>
</evidence>
<organism evidence="8 9">
    <name type="scientific">Vanilla planifolia</name>
    <name type="common">Vanilla</name>
    <dbReference type="NCBI Taxonomy" id="51239"/>
    <lineage>
        <taxon>Eukaryota</taxon>
        <taxon>Viridiplantae</taxon>
        <taxon>Streptophyta</taxon>
        <taxon>Embryophyta</taxon>
        <taxon>Tracheophyta</taxon>
        <taxon>Spermatophyta</taxon>
        <taxon>Magnoliopsida</taxon>
        <taxon>Liliopsida</taxon>
        <taxon>Asparagales</taxon>
        <taxon>Orchidaceae</taxon>
        <taxon>Vanilloideae</taxon>
        <taxon>Vanilleae</taxon>
        <taxon>Vanilla</taxon>
    </lineage>
</organism>
<dbReference type="GO" id="GO:0000139">
    <property type="term" value="C:Golgi membrane"/>
    <property type="evidence" value="ECO:0007669"/>
    <property type="project" value="UniProtKB-SubCell"/>
</dbReference>
<keyword evidence="6" id="KW-0472">Membrane</keyword>
<accession>A0A835SAE9</accession>
<feature type="transmembrane region" description="Helical" evidence="6">
    <location>
        <begin position="546"/>
        <end position="565"/>
    </location>
</feature>
<dbReference type="GO" id="GO:0005886">
    <property type="term" value="C:plasma membrane"/>
    <property type="evidence" value="ECO:0007669"/>
    <property type="project" value="UniProtKB-SubCell"/>
</dbReference>
<evidence type="ECO:0000259" key="7">
    <source>
        <dbReference type="PROSITE" id="PS50191"/>
    </source>
</evidence>
<dbReference type="InterPro" id="IPR001251">
    <property type="entry name" value="CRAL-TRIO_dom"/>
</dbReference>
<dbReference type="PANTHER" id="PTHR45657:SF5">
    <property type="entry name" value="PHOSPHATIDYLINOSITOL_PHOSPHATIDYLCHOLINE TRANSFER PROTEIN SFH6"/>
    <property type="match status" value="1"/>
</dbReference>
<dbReference type="InterPro" id="IPR011074">
    <property type="entry name" value="CRAL/TRIO_N_dom"/>
</dbReference>
<dbReference type="Gene3D" id="3.40.525.10">
    <property type="entry name" value="CRAL-TRIO lipid binding domain"/>
    <property type="match status" value="1"/>
</dbReference>
<comment type="subcellular location">
    <subcellularLocation>
        <location evidence="1">Cell membrane</location>
        <topology evidence="1">Peripheral membrane protein</topology>
    </subcellularLocation>
    <subcellularLocation>
        <location evidence="2">Golgi apparatus membrane</location>
        <topology evidence="2">Peripheral membrane protein</topology>
    </subcellularLocation>
</comment>
<evidence type="ECO:0000256" key="1">
    <source>
        <dbReference type="ARBA" id="ARBA00004202"/>
    </source>
</evidence>
<keyword evidence="6" id="KW-1133">Transmembrane helix</keyword>
<protein>
    <recommendedName>
        <fullName evidence="7">CRAL-TRIO domain-containing protein</fullName>
    </recommendedName>
</protein>
<sequence>MKAQSSLIFQMKRKKMKKDSLLEAGYLISKISATSHPSLQSRDLKGGILESSTVSRRPSELKSEWIMSGSLEWFAKPGFDGFSFLDEHRERKTDFESSDDDKRIRIGSLKRRAFDASNIFKHTLKKKKKSRRKTENRFISLSIEDIRDIEELQAVDAFRQSLILDDLLPAKHDDYHMMRRFLKARKFDIEKAKHMWSEMLQWRKEFGADTIIENFQFEELPEVLKYYPHGYHGVDKEGRPVYIERLGKVEPNKLMHVTTIDRYVKYHVMEFEKSFLIKFPACSITAKKHIDSSTTILDVQGVSLKNFSKTARELIQRLQKVDNDNYPETLHCMFIVNAGPSFRLLWNTVRSFLDPRTTSKIHVIGPKYQSKLLEVIHANELPEFLGGTCTCSDLGGCLKVEKGPWKDPNILKMVLSGQAQCARQIVTVSSGGGRIIAYAKPQYPVVKGSDASNTESSSEAEGSTSFKAKKAYVPSPCLTPLLEEAKLNEKVSPPLRFSEPEEIPMVDKAVDAAWKKQTSNRRPSAFEASVCLEDNYKSPGDSKVHILAYVITLVMTLLPLLRTIASNVTKKLQSRTCESNRHEAGLLQHSAPKLLQPPSPTSGRVETELSSVLKRLGELEEKFSILQSKPSEMPYDKEELLNAAVCRVDALEAELISTKKALYESLMRQEELLAYIDRYEDAMSRRKRLCF</sequence>
<evidence type="ECO:0000256" key="5">
    <source>
        <dbReference type="ARBA" id="ARBA00038020"/>
    </source>
</evidence>
<dbReference type="InterPro" id="IPR036865">
    <property type="entry name" value="CRAL-TRIO_dom_sf"/>
</dbReference>
<proteinExistence type="inferred from homology"/>
<dbReference type="Pfam" id="PF00650">
    <property type="entry name" value="CRAL_TRIO"/>
    <property type="match status" value="1"/>
</dbReference>
<dbReference type="SUPFAM" id="SSF52087">
    <property type="entry name" value="CRAL/TRIO domain"/>
    <property type="match status" value="1"/>
</dbReference>
<dbReference type="PANTHER" id="PTHR45657">
    <property type="entry name" value="CRAL-TRIO DOMAIN-CONTAINING PROTEIN YKL091C-RELATED"/>
    <property type="match status" value="1"/>
</dbReference>
<keyword evidence="6" id="KW-0812">Transmembrane</keyword>
<feature type="domain" description="CRAL-TRIO" evidence="7">
    <location>
        <begin position="219"/>
        <end position="393"/>
    </location>
</feature>
<dbReference type="OrthoDB" id="1434354at2759"/>
<dbReference type="GO" id="GO:0015031">
    <property type="term" value="P:protein transport"/>
    <property type="evidence" value="ECO:0007669"/>
    <property type="project" value="UniProtKB-KW"/>
</dbReference>
<evidence type="ECO:0000313" key="8">
    <source>
        <dbReference type="EMBL" id="KAG0500223.1"/>
    </source>
</evidence>
<dbReference type="FunFam" id="3.40.525.10:FF:000011">
    <property type="entry name" value="SEC14 cytosolic factor"/>
    <property type="match status" value="1"/>
</dbReference>
<keyword evidence="3" id="KW-0813">Transport</keyword>
<dbReference type="InterPro" id="IPR036273">
    <property type="entry name" value="CRAL/TRIO_N_dom_sf"/>
</dbReference>
<dbReference type="CDD" id="cd00170">
    <property type="entry name" value="SEC14"/>
    <property type="match status" value="1"/>
</dbReference>
<comment type="similarity">
    <text evidence="5">Belongs to the SFH family.</text>
</comment>
<gene>
    <name evidence="8" type="ORF">HPP92_000295</name>
</gene>
<keyword evidence="3" id="KW-0653">Protein transport</keyword>
<dbReference type="SUPFAM" id="SSF46938">
    <property type="entry name" value="CRAL/TRIO N-terminal domain"/>
    <property type="match status" value="1"/>
</dbReference>
<dbReference type="AlphaFoldDB" id="A0A835SAE9"/>
<dbReference type="SMART" id="SM00516">
    <property type="entry name" value="SEC14"/>
    <property type="match status" value="1"/>
</dbReference>
<reference evidence="8 9" key="1">
    <citation type="journal article" date="2020" name="Nat. Food">
        <title>A phased Vanilla planifolia genome enables genetic improvement of flavour and production.</title>
        <authorList>
            <person name="Hasing T."/>
            <person name="Tang H."/>
            <person name="Brym M."/>
            <person name="Khazi F."/>
            <person name="Huang T."/>
            <person name="Chambers A.H."/>
        </authorList>
    </citation>
    <scope>NUCLEOTIDE SEQUENCE [LARGE SCALE GENOMIC DNA]</scope>
    <source>
        <tissue evidence="8">Leaf</tissue>
    </source>
</reference>
<evidence type="ECO:0000256" key="6">
    <source>
        <dbReference type="SAM" id="Phobius"/>
    </source>
</evidence>
<dbReference type="Gene3D" id="1.10.8.20">
    <property type="entry name" value="N-terminal domain of phosphatidylinositol transfer protein sec14p"/>
    <property type="match status" value="1"/>
</dbReference>
<comment type="caution">
    <text evidence="8">The sequence shown here is derived from an EMBL/GenBank/DDBJ whole genome shotgun (WGS) entry which is preliminary data.</text>
</comment>
<keyword evidence="4" id="KW-0333">Golgi apparatus</keyword>
<dbReference type="InterPro" id="IPR051026">
    <property type="entry name" value="PI/PC_transfer"/>
</dbReference>
<name>A0A835SAE9_VANPL</name>
<dbReference type="PROSITE" id="PS50191">
    <property type="entry name" value="CRAL_TRIO"/>
    <property type="match status" value="1"/>
</dbReference>